<feature type="region of interest" description="Disordered" evidence="7">
    <location>
        <begin position="315"/>
        <end position="347"/>
    </location>
</feature>
<keyword evidence="10" id="KW-1185">Reference proteome</keyword>
<dbReference type="InterPro" id="IPR006909">
    <property type="entry name" value="Rad21/Rec8_C_eu"/>
</dbReference>
<comment type="subcellular location">
    <subcellularLocation>
        <location evidence="1">Nucleus</location>
    </subcellularLocation>
</comment>
<dbReference type="GO" id="GO:0007059">
    <property type="term" value="P:chromosome segregation"/>
    <property type="evidence" value="ECO:0007669"/>
    <property type="project" value="UniProtKB-KW"/>
</dbReference>
<dbReference type="FunFam" id="1.10.10.580:FF:000002">
    <property type="entry name" value="Sister chromatid cohesion 1 protein 4"/>
    <property type="match status" value="1"/>
</dbReference>
<evidence type="ECO:0000256" key="6">
    <source>
        <dbReference type="ARBA" id="ARBA00064543"/>
    </source>
</evidence>
<dbReference type="GO" id="GO:0008278">
    <property type="term" value="C:cohesin complex"/>
    <property type="evidence" value="ECO:0007669"/>
    <property type="project" value="InterPro"/>
</dbReference>
<organism evidence="9 10">
    <name type="scientific">Kalanchoe fedtschenkoi</name>
    <name type="common">Lavender scallops</name>
    <name type="synonym">South American air plant</name>
    <dbReference type="NCBI Taxonomy" id="63787"/>
    <lineage>
        <taxon>Eukaryota</taxon>
        <taxon>Viridiplantae</taxon>
        <taxon>Streptophyta</taxon>
        <taxon>Embryophyta</taxon>
        <taxon>Tracheophyta</taxon>
        <taxon>Spermatophyta</taxon>
        <taxon>Magnoliopsida</taxon>
        <taxon>eudicotyledons</taxon>
        <taxon>Gunneridae</taxon>
        <taxon>Pentapetalae</taxon>
        <taxon>Saxifragales</taxon>
        <taxon>Crassulaceae</taxon>
        <taxon>Kalanchoe</taxon>
    </lineage>
</organism>
<feature type="region of interest" description="Disordered" evidence="7">
    <location>
        <begin position="523"/>
        <end position="544"/>
    </location>
</feature>
<keyword evidence="3" id="KW-0132">Cell division</keyword>
<dbReference type="GO" id="GO:1990414">
    <property type="term" value="P:replication-born double-strand break repair via sister chromatid exchange"/>
    <property type="evidence" value="ECO:0007669"/>
    <property type="project" value="TreeGrafter"/>
</dbReference>
<dbReference type="GO" id="GO:0007062">
    <property type="term" value="P:sister chromatid cohesion"/>
    <property type="evidence" value="ECO:0007669"/>
    <property type="project" value="InterPro"/>
</dbReference>
<comment type="subunit">
    <text evidence="6">Component of the cohesin complex.</text>
</comment>
<feature type="domain" description="Rad21/Rec8-like protein C-terminal eukaryotic" evidence="8">
    <location>
        <begin position="625"/>
        <end position="671"/>
    </location>
</feature>
<dbReference type="OMA" id="SEISMIE"/>
<comment type="similarity">
    <text evidence="2">Belongs to the rad21 family.</text>
</comment>
<evidence type="ECO:0000256" key="5">
    <source>
        <dbReference type="ARBA" id="ARBA00023242"/>
    </source>
</evidence>
<dbReference type="Pfam" id="PF04824">
    <property type="entry name" value="Rad21_Rec8"/>
    <property type="match status" value="1"/>
</dbReference>
<sequence length="678" mass="74452">MKVPEPQTTVILPGNSEVINTADAESVDDVNQPADPWQQVQANHSGLNEKTESSITKHGNEVSFHPPLSEVPAPEKLLSMPEGHSKLPTDVLPDTTPEKTLLADDEDGTGVITGQKRSFTESTLTADSLHTAESCGKDRLKKTVESIPDDEDLLSSILVGRRSSILKLKPTPIRTEVVSLKRPRSRSITYKRKVLMDDNMVLHGDSIREQLVTTEDIRRVRRKAPCTRQEIWMIQKQFLEEDIVYDPVSTGMSMELVCLHNHAYELSGISITRVDEPMNQMDSTTEMHPHEKDIILDTQECGVAKVNGEIQIGTASFQTENQPGEGDTSCASHENSELQKGASSASLPLASSLKQGQVSEMEVDGESCAVVEAAAHASPLVVECSSPACLIPADIPETAADCAIPLPDETNDCSNVNCEASSLDQSNEAKVDHSHLATIDDRDGSPLHVKPGILNKLSLNEAENGGSVEDTELSRPLTAPEMDNYDIGLDTDTRTLENCDSNVAGPSLSVDHDINLEKLSLSGAQNENSNEFDELQRQTNGTTDAESAVIEDYADMNYMTAEHDTGFLNVDDDDLEEDESYMPSVEESRTSIVDNSGWSSRSRAVGKYLQIMFDKEAEHGNNVIPMNNLLTGKSRKEASRMFFETLVLKTRDYIQVEQTTPFNNINLRPQSMLMKSDL</sequence>
<proteinExistence type="inferred from homology"/>
<keyword evidence="5" id="KW-0539">Nucleus</keyword>
<keyword evidence="3" id="KW-0131">Cell cycle</keyword>
<name>A0A7N0TAV7_KALFE</name>
<keyword evidence="3" id="KW-0498">Mitosis</keyword>
<dbReference type="Gene3D" id="1.10.10.580">
    <property type="entry name" value="Structural maintenance of chromosome 1. Chain E"/>
    <property type="match status" value="1"/>
</dbReference>
<dbReference type="GO" id="GO:0003682">
    <property type="term" value="F:chromatin binding"/>
    <property type="evidence" value="ECO:0007669"/>
    <property type="project" value="TreeGrafter"/>
</dbReference>
<evidence type="ECO:0000259" key="8">
    <source>
        <dbReference type="Pfam" id="PF04824"/>
    </source>
</evidence>
<dbReference type="InterPro" id="IPR039781">
    <property type="entry name" value="Rad21/Rec8-like"/>
</dbReference>
<dbReference type="SUPFAM" id="SSF46785">
    <property type="entry name" value="Winged helix' DNA-binding domain"/>
    <property type="match status" value="1"/>
</dbReference>
<evidence type="ECO:0000256" key="4">
    <source>
        <dbReference type="ARBA" id="ARBA00022829"/>
    </source>
</evidence>
<evidence type="ECO:0000313" key="10">
    <source>
        <dbReference type="Proteomes" id="UP000594263"/>
    </source>
</evidence>
<accession>A0A7N0TAV7</accession>
<dbReference type="AlphaFoldDB" id="A0A7N0TAV7"/>
<dbReference type="Proteomes" id="UP000594263">
    <property type="component" value="Unplaced"/>
</dbReference>
<reference evidence="9" key="1">
    <citation type="submission" date="2021-01" db="UniProtKB">
        <authorList>
            <consortium name="EnsemblPlants"/>
        </authorList>
    </citation>
    <scope>IDENTIFICATION</scope>
</reference>
<dbReference type="Gramene" id="Kaladp0031s0100.1.v1.1">
    <property type="protein sequence ID" value="Kaladp0031s0100.1.v1.1"/>
    <property type="gene ID" value="Kaladp0031s0100.v1.1"/>
</dbReference>
<dbReference type="CDD" id="cd21793">
    <property type="entry name" value="Rad21_Rec8_M_AtSYN1-like"/>
    <property type="match status" value="1"/>
</dbReference>
<evidence type="ECO:0000256" key="3">
    <source>
        <dbReference type="ARBA" id="ARBA00022776"/>
    </source>
</evidence>
<feature type="region of interest" description="Disordered" evidence="7">
    <location>
        <begin position="22"/>
        <end position="72"/>
    </location>
</feature>
<dbReference type="EnsemblPlants" id="Kaladp0031s0100.1.v1.1">
    <property type="protein sequence ID" value="Kaladp0031s0100.1.v1.1"/>
    <property type="gene ID" value="Kaladp0031s0100.v1.1"/>
</dbReference>
<keyword evidence="4" id="KW-0159">Chromosome partition</keyword>
<evidence type="ECO:0000256" key="7">
    <source>
        <dbReference type="SAM" id="MobiDB-lite"/>
    </source>
</evidence>
<evidence type="ECO:0000256" key="1">
    <source>
        <dbReference type="ARBA" id="ARBA00004123"/>
    </source>
</evidence>
<evidence type="ECO:0000256" key="2">
    <source>
        <dbReference type="ARBA" id="ARBA00009870"/>
    </source>
</evidence>
<dbReference type="PANTHER" id="PTHR12585:SF69">
    <property type="entry name" value="FI11703P"/>
    <property type="match status" value="1"/>
</dbReference>
<dbReference type="InterPro" id="IPR023093">
    <property type="entry name" value="ScpA-like_C"/>
</dbReference>
<protein>
    <recommendedName>
        <fullName evidence="8">Rad21/Rec8-like protein C-terminal eukaryotic domain-containing protein</fullName>
    </recommendedName>
</protein>
<dbReference type="InterPro" id="IPR036390">
    <property type="entry name" value="WH_DNA-bd_sf"/>
</dbReference>
<dbReference type="PANTHER" id="PTHR12585">
    <property type="entry name" value="SCC1 / RAD21 FAMILY MEMBER"/>
    <property type="match status" value="1"/>
</dbReference>
<dbReference type="GO" id="GO:0005634">
    <property type="term" value="C:nucleus"/>
    <property type="evidence" value="ECO:0007669"/>
    <property type="project" value="UniProtKB-SubCell"/>
</dbReference>
<evidence type="ECO:0000313" key="9">
    <source>
        <dbReference type="EnsemblPlants" id="Kaladp0031s0100.1.v1.1"/>
    </source>
</evidence>